<organism evidence="3 4">
    <name type="scientific">Nocardia rhizosphaerihabitans</name>
    <dbReference type="NCBI Taxonomy" id="1691570"/>
    <lineage>
        <taxon>Bacteria</taxon>
        <taxon>Bacillati</taxon>
        <taxon>Actinomycetota</taxon>
        <taxon>Actinomycetes</taxon>
        <taxon>Mycobacteriales</taxon>
        <taxon>Nocardiaceae</taxon>
        <taxon>Nocardia</taxon>
    </lineage>
</organism>
<dbReference type="Pfam" id="PF00691">
    <property type="entry name" value="OmpA"/>
    <property type="match status" value="1"/>
</dbReference>
<sequence length="174" mass="17672">MKLESSVYGIASIAAVVLMTAACNSDDTTSTPTTTPTAQVDTLQSSIAATASAAVSSLRENVQQTVQDAINTILVAAPISFAPGSSDLGTTDTVTLTAVAAALQGNDTKIEITTYAQDSNVATAKSLAEARGDNIAAELEADGIDKSRLTVKSDANPSDPQVDPDQAKITVVDG</sequence>
<gene>
    <name evidence="3" type="ORF">GCM10011610_34870</name>
</gene>
<feature type="domain" description="OmpA-like" evidence="2">
    <location>
        <begin position="81"/>
        <end position="163"/>
    </location>
</feature>
<name>A0ABQ2KGN5_9NOCA</name>
<protein>
    <recommendedName>
        <fullName evidence="2">OmpA-like domain-containing protein</fullName>
    </recommendedName>
</protein>
<keyword evidence="4" id="KW-1185">Reference proteome</keyword>
<reference evidence="4" key="1">
    <citation type="journal article" date="2019" name="Int. J. Syst. Evol. Microbiol.">
        <title>The Global Catalogue of Microorganisms (GCM) 10K type strain sequencing project: providing services to taxonomists for standard genome sequencing and annotation.</title>
        <authorList>
            <consortium name="The Broad Institute Genomics Platform"/>
            <consortium name="The Broad Institute Genome Sequencing Center for Infectious Disease"/>
            <person name="Wu L."/>
            <person name="Ma J."/>
        </authorList>
    </citation>
    <scope>NUCLEOTIDE SEQUENCE [LARGE SCALE GENOMIC DNA]</scope>
    <source>
        <strain evidence="4">CGMCC 4.7329</strain>
    </source>
</reference>
<dbReference type="InterPro" id="IPR006665">
    <property type="entry name" value="OmpA-like"/>
</dbReference>
<evidence type="ECO:0000313" key="4">
    <source>
        <dbReference type="Proteomes" id="UP000658127"/>
    </source>
</evidence>
<evidence type="ECO:0000256" key="1">
    <source>
        <dbReference type="SAM" id="MobiDB-lite"/>
    </source>
</evidence>
<evidence type="ECO:0000313" key="3">
    <source>
        <dbReference type="EMBL" id="GGN82935.1"/>
    </source>
</evidence>
<dbReference type="InterPro" id="IPR036737">
    <property type="entry name" value="OmpA-like_sf"/>
</dbReference>
<comment type="caution">
    <text evidence="3">The sequence shown here is derived from an EMBL/GenBank/DDBJ whole genome shotgun (WGS) entry which is preliminary data.</text>
</comment>
<dbReference type="EMBL" id="BMNE01000003">
    <property type="protein sequence ID" value="GGN82935.1"/>
    <property type="molecule type" value="Genomic_DNA"/>
</dbReference>
<dbReference type="SUPFAM" id="SSF103088">
    <property type="entry name" value="OmpA-like"/>
    <property type="match status" value="1"/>
</dbReference>
<dbReference type="Proteomes" id="UP000658127">
    <property type="component" value="Unassembled WGS sequence"/>
</dbReference>
<feature type="region of interest" description="Disordered" evidence="1">
    <location>
        <begin position="148"/>
        <end position="174"/>
    </location>
</feature>
<evidence type="ECO:0000259" key="2">
    <source>
        <dbReference type="Pfam" id="PF00691"/>
    </source>
</evidence>
<accession>A0ABQ2KGN5</accession>
<dbReference type="PROSITE" id="PS51257">
    <property type="entry name" value="PROKAR_LIPOPROTEIN"/>
    <property type="match status" value="1"/>
</dbReference>
<dbReference type="Gene3D" id="3.30.1330.60">
    <property type="entry name" value="OmpA-like domain"/>
    <property type="match status" value="1"/>
</dbReference>
<dbReference type="RefSeq" id="WP_189029212.1">
    <property type="nucleotide sequence ID" value="NZ_BMNE01000003.1"/>
</dbReference>
<proteinExistence type="predicted"/>